<organism evidence="2 3">
    <name type="scientific">Streptomyces chengmaiensis</name>
    <dbReference type="NCBI Taxonomy" id="3040919"/>
    <lineage>
        <taxon>Bacteria</taxon>
        <taxon>Bacillati</taxon>
        <taxon>Actinomycetota</taxon>
        <taxon>Actinomycetes</taxon>
        <taxon>Kitasatosporales</taxon>
        <taxon>Streptomycetaceae</taxon>
        <taxon>Streptomyces</taxon>
    </lineage>
</organism>
<keyword evidence="1" id="KW-1133">Transmembrane helix</keyword>
<sequence length="170" mass="19139">MGATTAAMVAAIVGVLGTLLAPVVTTWATKRQRAEESRAEERRRLFEERRTAYTAMNRASRHFHTMLKDALHRLRDGVYTDDDRAQVEQARRDYRDRYAEAQMIVPEVVLRASREVNVVLASTDAAAKRIDRGLSREGETADRALIDLKAAEPALTAMRRIMREDLGVAD</sequence>
<keyword evidence="3" id="KW-1185">Reference proteome</keyword>
<evidence type="ECO:0000313" key="3">
    <source>
        <dbReference type="Proteomes" id="UP001223144"/>
    </source>
</evidence>
<reference evidence="2 3" key="1">
    <citation type="submission" date="2023-04" db="EMBL/GenBank/DDBJ databases">
        <title>Streptomyces chengmaiensis sp. nov. isolated from the stem of mangrove plant in Hainan.</title>
        <authorList>
            <person name="Huang X."/>
            <person name="Zhou S."/>
            <person name="Chu X."/>
            <person name="Xie Y."/>
            <person name="Lin Y."/>
        </authorList>
    </citation>
    <scope>NUCLEOTIDE SEQUENCE [LARGE SCALE GENOMIC DNA]</scope>
    <source>
        <strain evidence="2 3">HNM0663</strain>
    </source>
</reference>
<evidence type="ECO:0000256" key="1">
    <source>
        <dbReference type="SAM" id="Phobius"/>
    </source>
</evidence>
<proteinExistence type="predicted"/>
<protein>
    <submittedName>
        <fullName evidence="2">Uncharacterized protein</fullName>
    </submittedName>
</protein>
<comment type="caution">
    <text evidence="2">The sequence shown here is derived from an EMBL/GenBank/DDBJ whole genome shotgun (WGS) entry which is preliminary data.</text>
</comment>
<feature type="transmembrane region" description="Helical" evidence="1">
    <location>
        <begin position="6"/>
        <end position="28"/>
    </location>
</feature>
<name>A0ABT6HNT5_9ACTN</name>
<dbReference type="RefSeq" id="WP_279928031.1">
    <property type="nucleotide sequence ID" value="NZ_JARWBG010000012.1"/>
</dbReference>
<dbReference type="Proteomes" id="UP001223144">
    <property type="component" value="Unassembled WGS sequence"/>
</dbReference>
<evidence type="ECO:0000313" key="2">
    <source>
        <dbReference type="EMBL" id="MDH2389709.1"/>
    </source>
</evidence>
<gene>
    <name evidence="2" type="ORF">QCN29_13065</name>
</gene>
<keyword evidence="1" id="KW-0812">Transmembrane</keyword>
<dbReference type="EMBL" id="JARWBG010000012">
    <property type="protein sequence ID" value="MDH2389709.1"/>
    <property type="molecule type" value="Genomic_DNA"/>
</dbReference>
<keyword evidence="1" id="KW-0472">Membrane</keyword>
<accession>A0ABT6HNT5</accession>